<evidence type="ECO:0000313" key="8">
    <source>
        <dbReference type="EMBL" id="MBC5736759.1"/>
    </source>
</evidence>
<evidence type="ECO:0000256" key="1">
    <source>
        <dbReference type="ARBA" id="ARBA00009369"/>
    </source>
</evidence>
<dbReference type="AlphaFoldDB" id="A0A8J6MCV9"/>
<dbReference type="EMBL" id="JACOPQ010000004">
    <property type="protein sequence ID" value="MBC5736759.1"/>
    <property type="molecule type" value="Genomic_DNA"/>
</dbReference>
<evidence type="ECO:0000256" key="6">
    <source>
        <dbReference type="SAM" id="Coils"/>
    </source>
</evidence>
<evidence type="ECO:0000256" key="5">
    <source>
        <dbReference type="PIRNR" id="PIRNR038471"/>
    </source>
</evidence>
<dbReference type="Proteomes" id="UP000607645">
    <property type="component" value="Unassembled WGS sequence"/>
</dbReference>
<name>A0A8J6MCV9_9FIRM</name>
<evidence type="ECO:0000256" key="3">
    <source>
        <dbReference type="ARBA" id="ARBA00022960"/>
    </source>
</evidence>
<dbReference type="PANTHER" id="PTHR34138">
    <property type="entry name" value="CELL SHAPE-DETERMINING PROTEIN MREC"/>
    <property type="match status" value="1"/>
</dbReference>
<feature type="coiled-coil region" evidence="6">
    <location>
        <begin position="69"/>
        <end position="106"/>
    </location>
</feature>
<evidence type="ECO:0000313" key="9">
    <source>
        <dbReference type="Proteomes" id="UP000607645"/>
    </source>
</evidence>
<dbReference type="Gene3D" id="2.40.10.350">
    <property type="entry name" value="Rod shape-determining protein MreC, domain 2"/>
    <property type="match status" value="1"/>
</dbReference>
<dbReference type="RefSeq" id="WP_186918857.1">
    <property type="nucleotide sequence ID" value="NZ_JACOPQ010000004.1"/>
</dbReference>
<sequence>MKDFFRHNGILILVIAVLLALITLVVTAFTGGVAAPISNAVNVITTPVRNGLNSLVNWVEGIYDYSFQYDQLLAENEQLKKRIAEMEEEIRQAESANTENDRFRNLLNFQTKHKEFQMEPATVTAAGASNWESTFTISKGTSSGVEPDDCVVDEYGNFVGIITEAGLNWSTVTTLIDTDIELGGLIGRTDGAAILEGDFTLMGQGRLKLSYLPENTELVAGDEVLTSGKGGVYPSGLVVGAIESVHTDVSGMSRYAVVKPAADLDDLQQVFVIKAFDIVE</sequence>
<dbReference type="InterPro" id="IPR042175">
    <property type="entry name" value="Cell/Rod_MreC_2"/>
</dbReference>
<gene>
    <name evidence="8" type="primary">mreC</name>
    <name evidence="8" type="ORF">H8S62_07010</name>
</gene>
<dbReference type="GO" id="GO:0008360">
    <property type="term" value="P:regulation of cell shape"/>
    <property type="evidence" value="ECO:0007669"/>
    <property type="project" value="UniProtKB-KW"/>
</dbReference>
<proteinExistence type="inferred from homology"/>
<dbReference type="PANTHER" id="PTHR34138:SF1">
    <property type="entry name" value="CELL SHAPE-DETERMINING PROTEIN MREC"/>
    <property type="match status" value="1"/>
</dbReference>
<reference evidence="8" key="1">
    <citation type="submission" date="2020-08" db="EMBL/GenBank/DDBJ databases">
        <title>Genome public.</title>
        <authorList>
            <person name="Liu C."/>
            <person name="Sun Q."/>
        </authorList>
    </citation>
    <scope>NUCLEOTIDE SEQUENCE</scope>
    <source>
        <strain evidence="8">NSJ-52</strain>
    </source>
</reference>
<comment type="similarity">
    <text evidence="1 5">Belongs to the MreC family.</text>
</comment>
<dbReference type="PIRSF" id="PIRSF038471">
    <property type="entry name" value="MreC"/>
    <property type="match status" value="1"/>
</dbReference>
<keyword evidence="3 5" id="KW-0133">Cell shape</keyword>
<evidence type="ECO:0000256" key="2">
    <source>
        <dbReference type="ARBA" id="ARBA00013855"/>
    </source>
</evidence>
<dbReference type="GO" id="GO:0005886">
    <property type="term" value="C:plasma membrane"/>
    <property type="evidence" value="ECO:0007669"/>
    <property type="project" value="TreeGrafter"/>
</dbReference>
<dbReference type="Pfam" id="PF04085">
    <property type="entry name" value="MreC"/>
    <property type="match status" value="1"/>
</dbReference>
<feature type="domain" description="Rod shape-determining protein MreC beta-barrel core" evidence="7">
    <location>
        <begin position="123"/>
        <end position="274"/>
    </location>
</feature>
<dbReference type="InterPro" id="IPR042177">
    <property type="entry name" value="Cell/Rod_1"/>
</dbReference>
<evidence type="ECO:0000259" key="7">
    <source>
        <dbReference type="Pfam" id="PF04085"/>
    </source>
</evidence>
<comment type="function">
    <text evidence="5">Involved in formation and maintenance of cell shape.</text>
</comment>
<evidence type="ECO:0000256" key="4">
    <source>
        <dbReference type="ARBA" id="ARBA00032089"/>
    </source>
</evidence>
<comment type="caution">
    <text evidence="8">The sequence shown here is derived from an EMBL/GenBank/DDBJ whole genome shotgun (WGS) entry which is preliminary data.</text>
</comment>
<dbReference type="NCBIfam" id="TIGR00219">
    <property type="entry name" value="mreC"/>
    <property type="match status" value="1"/>
</dbReference>
<protein>
    <recommendedName>
        <fullName evidence="2 5">Cell shape-determining protein MreC</fullName>
    </recommendedName>
    <alternativeName>
        <fullName evidence="4 5">Cell shape protein MreC</fullName>
    </alternativeName>
</protein>
<keyword evidence="9" id="KW-1185">Reference proteome</keyword>
<dbReference type="InterPro" id="IPR055342">
    <property type="entry name" value="MreC_beta-barrel_core"/>
</dbReference>
<accession>A0A8J6MCV9</accession>
<organism evidence="8 9">
    <name type="scientific">Lawsonibacter faecis</name>
    <dbReference type="NCBI Taxonomy" id="2763052"/>
    <lineage>
        <taxon>Bacteria</taxon>
        <taxon>Bacillati</taxon>
        <taxon>Bacillota</taxon>
        <taxon>Clostridia</taxon>
        <taxon>Eubacteriales</taxon>
        <taxon>Oscillospiraceae</taxon>
        <taxon>Lawsonibacter</taxon>
    </lineage>
</organism>
<dbReference type="InterPro" id="IPR007221">
    <property type="entry name" value="MreC"/>
</dbReference>
<keyword evidence="6" id="KW-0175">Coiled coil</keyword>
<dbReference type="Gene3D" id="2.40.10.340">
    <property type="entry name" value="Rod shape-determining protein MreC, domain 1"/>
    <property type="match status" value="1"/>
</dbReference>